<gene>
    <name evidence="1" type="ORF">PV328_001152</name>
</gene>
<feature type="non-terminal residue" evidence="1">
    <location>
        <position position="217"/>
    </location>
</feature>
<keyword evidence="2" id="KW-1185">Reference proteome</keyword>
<dbReference type="EMBL" id="JAQQBS010000001">
    <property type="protein sequence ID" value="KAK0177073.1"/>
    <property type="molecule type" value="Genomic_DNA"/>
</dbReference>
<comment type="caution">
    <text evidence="1">The sequence shown here is derived from an EMBL/GenBank/DDBJ whole genome shotgun (WGS) entry which is preliminary data.</text>
</comment>
<organism evidence="1 2">
    <name type="scientific">Microctonus aethiopoides</name>
    <dbReference type="NCBI Taxonomy" id="144406"/>
    <lineage>
        <taxon>Eukaryota</taxon>
        <taxon>Metazoa</taxon>
        <taxon>Ecdysozoa</taxon>
        <taxon>Arthropoda</taxon>
        <taxon>Hexapoda</taxon>
        <taxon>Insecta</taxon>
        <taxon>Pterygota</taxon>
        <taxon>Neoptera</taxon>
        <taxon>Endopterygota</taxon>
        <taxon>Hymenoptera</taxon>
        <taxon>Apocrita</taxon>
        <taxon>Ichneumonoidea</taxon>
        <taxon>Braconidae</taxon>
        <taxon>Euphorinae</taxon>
        <taxon>Microctonus</taxon>
    </lineage>
</organism>
<protein>
    <submittedName>
        <fullName evidence="1">Uncharacterized protein</fullName>
    </submittedName>
</protein>
<dbReference type="AlphaFoldDB" id="A0AA39FWQ4"/>
<dbReference type="Proteomes" id="UP001168990">
    <property type="component" value="Unassembled WGS sequence"/>
</dbReference>
<accession>A0AA39FWQ4</accession>
<evidence type="ECO:0000313" key="2">
    <source>
        <dbReference type="Proteomes" id="UP001168990"/>
    </source>
</evidence>
<name>A0AA39FWQ4_9HYME</name>
<sequence>INEEIVNEHFQCQTGRLRKGGLLSATNRVHFLNAPYQASEHENALLCWLKNHLDPVEIVQTNWEATFCERSDLLKNKIKIHDYYRALPCSIHSFAGINFFINLLPHNIQNNNCISFVKNIYYEGNNIHKDCVIMIPSEDGPQFHVVQHILINDCHTFSIVVQIIHDAFFDEHVQSYQIMSNRCTCRAILNNNYIYGCVITHLVHVSDGSEYVVKKWC</sequence>
<reference evidence="1" key="1">
    <citation type="journal article" date="2023" name="bioRxiv">
        <title>Scaffold-level genome assemblies of two parasitoid biocontrol wasps reveal the parthenogenesis mechanism and an associated novel virus.</title>
        <authorList>
            <person name="Inwood S."/>
            <person name="Skelly J."/>
            <person name="Guhlin J."/>
            <person name="Harrop T."/>
            <person name="Goldson S."/>
            <person name="Dearden P."/>
        </authorList>
    </citation>
    <scope>NUCLEOTIDE SEQUENCE</scope>
    <source>
        <strain evidence="1">Irish</strain>
        <tissue evidence="1">Whole body</tissue>
    </source>
</reference>
<proteinExistence type="predicted"/>
<evidence type="ECO:0000313" key="1">
    <source>
        <dbReference type="EMBL" id="KAK0177073.1"/>
    </source>
</evidence>
<reference evidence="1" key="2">
    <citation type="submission" date="2023-03" db="EMBL/GenBank/DDBJ databases">
        <authorList>
            <person name="Inwood S.N."/>
            <person name="Skelly J.G."/>
            <person name="Guhlin J."/>
            <person name="Harrop T.W.R."/>
            <person name="Goldson S.G."/>
            <person name="Dearden P.K."/>
        </authorList>
    </citation>
    <scope>NUCLEOTIDE SEQUENCE</scope>
    <source>
        <strain evidence="1">Irish</strain>
        <tissue evidence="1">Whole body</tissue>
    </source>
</reference>